<dbReference type="AlphaFoldDB" id="A0AAI9EL16"/>
<gene>
    <name evidence="1" type="ORF">CMN_02187</name>
</gene>
<protein>
    <submittedName>
        <fullName evidence="1">Uncharacterized protein</fullName>
    </submittedName>
</protein>
<evidence type="ECO:0000313" key="2">
    <source>
        <dbReference type="Proteomes" id="UP000012170"/>
    </source>
</evidence>
<name>A0AAI9EL16_9MICO</name>
<evidence type="ECO:0000313" key="1">
    <source>
        <dbReference type="EMBL" id="CCE76126.1"/>
    </source>
</evidence>
<dbReference type="RefSeq" id="WP_015490850.1">
    <property type="nucleotide sequence ID" value="NC_020891.1"/>
</dbReference>
<dbReference type="EMBL" id="HE614873">
    <property type="protein sequence ID" value="CCE76126.1"/>
    <property type="molecule type" value="Genomic_DNA"/>
</dbReference>
<organism evidence="1 2">
    <name type="scientific">Clavibacter nebraskensis NCPPB 2581</name>
    <dbReference type="NCBI Taxonomy" id="1097677"/>
    <lineage>
        <taxon>Bacteria</taxon>
        <taxon>Bacillati</taxon>
        <taxon>Actinomycetota</taxon>
        <taxon>Actinomycetes</taxon>
        <taxon>Micrococcales</taxon>
        <taxon>Microbacteriaceae</taxon>
        <taxon>Clavibacter</taxon>
    </lineage>
</organism>
<dbReference type="Proteomes" id="UP000012170">
    <property type="component" value="Chromosome"/>
</dbReference>
<reference evidence="2" key="2">
    <citation type="submission" date="2013-04" db="EMBL/GenBank/DDBJ databases">
        <title>The genome sequence of the maize-pathogen Clavibacter michiganensis subsp. nebraskensis.</title>
        <authorList>
            <person name="Gartemann K.H."/>
            <person name="Blom J."/>
            <person name="Dreiseikelmann B."/>
            <person name="Fluegel M."/>
            <person name="Jaenicke S."/>
            <person name="Linke B."/>
            <person name="Sczcepanowski R."/>
            <person name="Wittmann J."/>
            <person name="Goesmann A."/>
            <person name="Puehler A."/>
            <person name="Eichenlaub R."/>
            <person name="Rueckert C."/>
        </authorList>
    </citation>
    <scope>NUCLEOTIDE SEQUENCE [LARGE SCALE GENOMIC DNA]</scope>
    <source>
        <strain evidence="2">NCPPB 2581</strain>
    </source>
</reference>
<accession>A0AAI9EL16</accession>
<proteinExistence type="predicted"/>
<reference evidence="1 2" key="1">
    <citation type="submission" date="2011-11" db="EMBL/GenBank/DDBJ databases">
        <authorList>
            <person name="Gartemann K."/>
        </authorList>
    </citation>
    <scope>NUCLEOTIDE SEQUENCE [LARGE SCALE GENOMIC DNA]</scope>
    <source>
        <strain evidence="2">NCPPB 2581</strain>
    </source>
</reference>
<dbReference type="GeneID" id="92984736"/>
<sequence length="215" mass="23884">MTNPEASTLWVIRAPAVRASIEVLGTQRIHPTLPMYLYLRLKASQGLLPEASASSDELLSLIEMPGNPEKPYYFPMIDRGRRDVGPLASFWRNTNIGGSWSPGSIRRQVAASWLADDSGHYAMPEDNAVLAFDKLLYGKRAPAAAMSAFFLRNQVFLKAQEPTEDDLVDTFRGNFGFPSVDDDFVQLFDTRSSVVTDDERWFEPAPAGVLEVLIG</sequence>
<dbReference type="KEGG" id="cmc:CMN_02187"/>